<evidence type="ECO:0008006" key="4">
    <source>
        <dbReference type="Google" id="ProtNLM"/>
    </source>
</evidence>
<keyword evidence="1" id="KW-1133">Transmembrane helix</keyword>
<dbReference type="Proteomes" id="UP000324853">
    <property type="component" value="Unassembled WGS sequence"/>
</dbReference>
<gene>
    <name evidence="2" type="ORF">FXB38_41050</name>
</gene>
<protein>
    <recommendedName>
        <fullName evidence="4">Pilus assembly protein</fullName>
    </recommendedName>
</protein>
<proteinExistence type="predicted"/>
<feature type="transmembrane region" description="Helical" evidence="1">
    <location>
        <begin position="32"/>
        <end position="56"/>
    </location>
</feature>
<organism evidence="2 3">
    <name type="scientific">Bradyrhizobium cytisi</name>
    <dbReference type="NCBI Taxonomy" id="515489"/>
    <lineage>
        <taxon>Bacteria</taxon>
        <taxon>Pseudomonadati</taxon>
        <taxon>Pseudomonadota</taxon>
        <taxon>Alphaproteobacteria</taxon>
        <taxon>Hyphomicrobiales</taxon>
        <taxon>Nitrobacteraceae</taxon>
        <taxon>Bradyrhizobium</taxon>
    </lineage>
</organism>
<name>A0A5S4VTZ5_9BRAD</name>
<evidence type="ECO:0000313" key="3">
    <source>
        <dbReference type="Proteomes" id="UP000324853"/>
    </source>
</evidence>
<keyword evidence="1" id="KW-0472">Membrane</keyword>
<accession>A0A5S4VTZ5</accession>
<comment type="caution">
    <text evidence="2">The sequence shown here is derived from an EMBL/GenBank/DDBJ whole genome shotgun (WGS) entry which is preliminary data.</text>
</comment>
<keyword evidence="1" id="KW-0812">Transmembrane</keyword>
<dbReference type="OrthoDB" id="8247182at2"/>
<dbReference type="EMBL" id="VSSR01000122">
    <property type="protein sequence ID" value="TYL70881.1"/>
    <property type="molecule type" value="Genomic_DNA"/>
</dbReference>
<evidence type="ECO:0000313" key="2">
    <source>
        <dbReference type="EMBL" id="TYL70881.1"/>
    </source>
</evidence>
<dbReference type="AlphaFoldDB" id="A0A5S4VTZ5"/>
<keyword evidence="3" id="KW-1185">Reference proteome</keyword>
<reference evidence="2 3" key="1">
    <citation type="submission" date="2019-08" db="EMBL/GenBank/DDBJ databases">
        <title>Bradyrhizobium hipponensis sp. nov., a rhizobium isolated from a Lupinus angustifolius root nodule in Tunisia.</title>
        <authorList>
            <person name="Off K."/>
            <person name="Rejili M."/>
            <person name="Mars M."/>
            <person name="Brachmann A."/>
            <person name="Marin M."/>
        </authorList>
    </citation>
    <scope>NUCLEOTIDE SEQUENCE [LARGE SCALE GENOMIC DNA]</scope>
    <source>
        <strain evidence="2 3">CTAW11</strain>
    </source>
</reference>
<evidence type="ECO:0000256" key="1">
    <source>
        <dbReference type="SAM" id="Phobius"/>
    </source>
</evidence>
<sequence>MLSYLHRRKGLVSRKRSLVADQRGAVAFEMPFVYLFLLMVILLPLADLAVAGYQYVSALAALRAFGQSILYSPPPDVTNASSWASTALAKADSRFPIPSIALICGDSNAVCASGNSDPSLAKYYVYSTTITLAPIVLTSALCTSTSGNACSFTLTYSERFQ</sequence>